<dbReference type="InterPro" id="IPR018561">
    <property type="entry name" value="AosR"/>
</dbReference>
<dbReference type="AlphaFoldDB" id="A0A4V3B3C8"/>
<dbReference type="EMBL" id="SMZX01000002">
    <property type="protein sequence ID" value="TDL44280.1"/>
    <property type="molecule type" value="Genomic_DNA"/>
</dbReference>
<reference evidence="1 2" key="1">
    <citation type="submission" date="2019-03" db="EMBL/GenBank/DDBJ databases">
        <title>Genome Sequencing and Assembly of Various Microbes Isolated from Partially Reclaimed Soil and Acid Mine Drainage (AMD) Site.</title>
        <authorList>
            <person name="Steinbock B."/>
            <person name="Bechtold R."/>
            <person name="Sevigny J.L."/>
            <person name="Thomas D."/>
            <person name="Cuthill L.R."/>
            <person name="Aveiro Johannsen E.J."/>
            <person name="Thomas K."/>
            <person name="Ghosh A."/>
        </authorList>
    </citation>
    <scope>NUCLEOTIDE SEQUENCE [LARGE SCALE GENOMIC DNA]</scope>
    <source>
        <strain evidence="1 2">F-B2</strain>
    </source>
</reference>
<dbReference type="Proteomes" id="UP000295633">
    <property type="component" value="Unassembled WGS sequence"/>
</dbReference>
<sequence>MELTLLEAAHLSDLIGQFEDLVTSADGSDPALRRLVPDAYADDAEAASEFRRLTEGDLLSRRAADAGVVRSSLRRDGRDVDADQLDRAAAEDILFVDLTPDATGSWLRTLAALRLVLADRLGVTDEDQRGDGDARFGVYEWIGYRLEMLVQALDS</sequence>
<evidence type="ECO:0000313" key="2">
    <source>
        <dbReference type="Proteomes" id="UP000295633"/>
    </source>
</evidence>
<name>A0A4V3B3C8_9MICO</name>
<gene>
    <name evidence="1" type="ORF">E2R54_10115</name>
</gene>
<protein>
    <submittedName>
        <fullName evidence="1">DUF2017 family protein</fullName>
    </submittedName>
</protein>
<evidence type="ECO:0000313" key="1">
    <source>
        <dbReference type="EMBL" id="TDL44280.1"/>
    </source>
</evidence>
<dbReference type="Pfam" id="PF09438">
    <property type="entry name" value="DUF2017"/>
    <property type="match status" value="1"/>
</dbReference>
<comment type="caution">
    <text evidence="1">The sequence shown here is derived from an EMBL/GenBank/DDBJ whole genome shotgun (WGS) entry which is preliminary data.</text>
</comment>
<proteinExistence type="predicted"/>
<organism evidence="1 2">
    <name type="scientific">Microbacterium oleivorans</name>
    <dbReference type="NCBI Taxonomy" id="273677"/>
    <lineage>
        <taxon>Bacteria</taxon>
        <taxon>Bacillati</taxon>
        <taxon>Actinomycetota</taxon>
        <taxon>Actinomycetes</taxon>
        <taxon>Micrococcales</taxon>
        <taxon>Microbacteriaceae</taxon>
        <taxon>Microbacterium</taxon>
    </lineage>
</organism>
<accession>A0A4V3B3C8</accession>